<evidence type="ECO:0000256" key="2">
    <source>
        <dbReference type="ARBA" id="ARBA00022692"/>
    </source>
</evidence>
<accession>A0A397VKB9</accession>
<dbReference type="GO" id="GO:0005886">
    <property type="term" value="C:plasma membrane"/>
    <property type="evidence" value="ECO:0007669"/>
    <property type="project" value="TreeGrafter"/>
</dbReference>
<feature type="transmembrane region" description="Helical" evidence="7">
    <location>
        <begin position="82"/>
        <end position="104"/>
    </location>
</feature>
<dbReference type="InterPro" id="IPR024862">
    <property type="entry name" value="TRPV"/>
</dbReference>
<evidence type="ECO:0000256" key="3">
    <source>
        <dbReference type="ARBA" id="ARBA00022737"/>
    </source>
</evidence>
<keyword evidence="10" id="KW-1185">Reference proteome</keyword>
<evidence type="ECO:0000256" key="6">
    <source>
        <dbReference type="SAM" id="Coils"/>
    </source>
</evidence>
<keyword evidence="2 7" id="KW-0812">Transmembrane</keyword>
<dbReference type="GO" id="GO:0005216">
    <property type="term" value="F:monoatomic ion channel activity"/>
    <property type="evidence" value="ECO:0007669"/>
    <property type="project" value="InterPro"/>
</dbReference>
<dbReference type="PANTHER" id="PTHR10582:SF2">
    <property type="entry name" value="INACTIVE"/>
    <property type="match status" value="1"/>
</dbReference>
<name>A0A397VKB9_9GLOM</name>
<dbReference type="EMBL" id="QKWP01000286">
    <property type="protein sequence ID" value="RIB22914.1"/>
    <property type="molecule type" value="Genomic_DNA"/>
</dbReference>
<evidence type="ECO:0000256" key="5">
    <source>
        <dbReference type="ARBA" id="ARBA00023136"/>
    </source>
</evidence>
<dbReference type="Pfam" id="PF00520">
    <property type="entry name" value="Ion_trans"/>
    <property type="match status" value="1"/>
</dbReference>
<feature type="transmembrane region" description="Helical" evidence="7">
    <location>
        <begin position="294"/>
        <end position="319"/>
    </location>
</feature>
<evidence type="ECO:0000259" key="8">
    <source>
        <dbReference type="Pfam" id="PF00520"/>
    </source>
</evidence>
<feature type="domain" description="Ion transport" evidence="8">
    <location>
        <begin position="58"/>
        <end position="325"/>
    </location>
</feature>
<keyword evidence="6" id="KW-0175">Coiled coil</keyword>
<dbReference type="OrthoDB" id="2352140at2759"/>
<dbReference type="AlphaFoldDB" id="A0A397VKB9"/>
<feature type="transmembrane region" description="Helical" evidence="7">
    <location>
        <begin position="124"/>
        <end position="142"/>
    </location>
</feature>
<dbReference type="GO" id="GO:0098703">
    <property type="term" value="P:calcium ion import across plasma membrane"/>
    <property type="evidence" value="ECO:0007669"/>
    <property type="project" value="TreeGrafter"/>
</dbReference>
<reference evidence="9 10" key="1">
    <citation type="submission" date="2018-06" db="EMBL/GenBank/DDBJ databases">
        <title>Comparative genomics reveals the genomic features of Rhizophagus irregularis, R. cerebriforme, R. diaphanum and Gigaspora rosea, and their symbiotic lifestyle signature.</title>
        <authorList>
            <person name="Morin E."/>
            <person name="San Clemente H."/>
            <person name="Chen E.C.H."/>
            <person name="De La Providencia I."/>
            <person name="Hainaut M."/>
            <person name="Kuo A."/>
            <person name="Kohler A."/>
            <person name="Murat C."/>
            <person name="Tang N."/>
            <person name="Roy S."/>
            <person name="Loubradou J."/>
            <person name="Henrissat B."/>
            <person name="Grigoriev I.V."/>
            <person name="Corradi N."/>
            <person name="Roux C."/>
            <person name="Martin F.M."/>
        </authorList>
    </citation>
    <scope>NUCLEOTIDE SEQUENCE [LARGE SCALE GENOMIC DNA]</scope>
    <source>
        <strain evidence="9 10">DAOM 194757</strain>
    </source>
</reference>
<keyword evidence="3" id="KW-0677">Repeat</keyword>
<keyword evidence="5 7" id="KW-0472">Membrane</keyword>
<protein>
    <recommendedName>
        <fullName evidence="8">Ion transport domain-containing protein</fullName>
    </recommendedName>
</protein>
<comment type="subcellular location">
    <subcellularLocation>
        <location evidence="1">Membrane</location>
        <topology evidence="1">Multi-pass membrane protein</topology>
    </subcellularLocation>
</comment>
<dbReference type="InterPro" id="IPR005821">
    <property type="entry name" value="Ion_trans_dom"/>
</dbReference>
<dbReference type="Proteomes" id="UP000266673">
    <property type="component" value="Unassembled WGS sequence"/>
</dbReference>
<evidence type="ECO:0000256" key="7">
    <source>
        <dbReference type="SAM" id="Phobius"/>
    </source>
</evidence>
<evidence type="ECO:0000256" key="1">
    <source>
        <dbReference type="ARBA" id="ARBA00004141"/>
    </source>
</evidence>
<sequence>MFPLLNFATYSENYSYSELFYIQDNPFTLLSDEPDYFKLWNIKALINFKWNTYGRLYYFIIWVIYSAFMSCFLIASTIPEHAISWISQSILLVATIFLGFIHFIFEARQLIHRPIAYIKSPWNWFDLAAILFPVITSIIWLHDITPPIWIITISAFLLEFKFLLYFRALEYFGKYFAIMIGVAQKVFSFLFILIIMVLAFAHSLHLLLRPTSEYSYDQPSYTDDANNPWNLVSTYKFISSNGTIGESSLIETPDDNTNLFSLFSTSLLAVYFMLTGDTSSVSSWNLKNNWTLALLLVIFSFFTTIYLLNLFITLLGMAVDETNNEESFLQLRGELLSEIELFWMLPYQRRKKNWFPAILYYKVSVNELKKYVKSIEDKKNLSSEILEVSEFENSEEILQKKIEELTKMNETLTDKMDEILTNRVNELLKDPLNKINKLIEFIEKKRIRLIFS</sequence>
<comment type="caution">
    <text evidence="9">The sequence shown here is derived from an EMBL/GenBank/DDBJ whole genome shotgun (WGS) entry which is preliminary data.</text>
</comment>
<evidence type="ECO:0000313" key="10">
    <source>
        <dbReference type="Proteomes" id="UP000266673"/>
    </source>
</evidence>
<feature type="transmembrane region" description="Helical" evidence="7">
    <location>
        <begin position="148"/>
        <end position="166"/>
    </location>
</feature>
<gene>
    <name evidence="9" type="ORF">C2G38_928335</name>
</gene>
<feature type="transmembrane region" description="Helical" evidence="7">
    <location>
        <begin position="56"/>
        <end position="76"/>
    </location>
</feature>
<feature type="transmembrane region" description="Helical" evidence="7">
    <location>
        <begin position="186"/>
        <end position="208"/>
    </location>
</feature>
<keyword evidence="4 7" id="KW-1133">Transmembrane helix</keyword>
<evidence type="ECO:0000256" key="4">
    <source>
        <dbReference type="ARBA" id="ARBA00022989"/>
    </source>
</evidence>
<evidence type="ECO:0000313" key="9">
    <source>
        <dbReference type="EMBL" id="RIB22914.1"/>
    </source>
</evidence>
<dbReference type="PANTHER" id="PTHR10582">
    <property type="entry name" value="TRANSIENT RECEPTOR POTENTIAL ION CHANNEL PROTEIN"/>
    <property type="match status" value="1"/>
</dbReference>
<feature type="coiled-coil region" evidence="6">
    <location>
        <begin position="388"/>
        <end position="422"/>
    </location>
</feature>
<organism evidence="9 10">
    <name type="scientific">Gigaspora rosea</name>
    <dbReference type="NCBI Taxonomy" id="44941"/>
    <lineage>
        <taxon>Eukaryota</taxon>
        <taxon>Fungi</taxon>
        <taxon>Fungi incertae sedis</taxon>
        <taxon>Mucoromycota</taxon>
        <taxon>Glomeromycotina</taxon>
        <taxon>Glomeromycetes</taxon>
        <taxon>Diversisporales</taxon>
        <taxon>Gigasporaceae</taxon>
        <taxon>Gigaspora</taxon>
    </lineage>
</organism>
<proteinExistence type="predicted"/>